<feature type="region of interest" description="Disordered" evidence="1">
    <location>
        <begin position="25"/>
        <end position="46"/>
    </location>
</feature>
<sequence length="46" mass="5021">MGILGFFQGFWSPAPCLRDTPTADDWPPGCLDQGQPFKGGELHLES</sequence>
<evidence type="ECO:0000313" key="2">
    <source>
        <dbReference type="EMBL" id="MEO3939994.1"/>
    </source>
</evidence>
<evidence type="ECO:0000256" key="1">
    <source>
        <dbReference type="SAM" id="MobiDB-lite"/>
    </source>
</evidence>
<dbReference type="Proteomes" id="UP001448614">
    <property type="component" value="Unassembled WGS sequence"/>
</dbReference>
<dbReference type="RefSeq" id="WP_155854161.1">
    <property type="nucleotide sequence ID" value="NZ_JAVDRC010000002.1"/>
</dbReference>
<reference evidence="2 3" key="1">
    <citation type="journal article" date="2024" name="Appl. Microbiol. Biotechnol.">
        <title>Biosynthetic gene clusters with biotechnological applications in novel Antarctic isolates from Actinomycetota.</title>
        <authorList>
            <person name="Bruna P."/>
            <person name="Nunez-Montero K."/>
            <person name="Contreras M.J."/>
            <person name="Leal K."/>
            <person name="Garcia M."/>
            <person name="Abanto M."/>
            <person name="Barrientos L."/>
        </authorList>
    </citation>
    <scope>NUCLEOTIDE SEQUENCE [LARGE SCALE GENOMIC DNA]</scope>
    <source>
        <strain evidence="2 3">Se16.17</strain>
    </source>
</reference>
<proteinExistence type="predicted"/>
<evidence type="ECO:0000313" key="3">
    <source>
        <dbReference type="Proteomes" id="UP001448614"/>
    </source>
</evidence>
<gene>
    <name evidence="2" type="ORF">V3C41_02785</name>
</gene>
<accession>A0ABV0GN77</accession>
<name>A0ABV0GN77_PAENI</name>
<protein>
    <submittedName>
        <fullName evidence="2">Uncharacterized protein</fullName>
    </submittedName>
</protein>
<dbReference type="EMBL" id="JBBMFV010000004">
    <property type="protein sequence ID" value="MEO3939994.1"/>
    <property type="molecule type" value="Genomic_DNA"/>
</dbReference>
<comment type="caution">
    <text evidence="2">The sequence shown here is derived from an EMBL/GenBank/DDBJ whole genome shotgun (WGS) entry which is preliminary data.</text>
</comment>
<keyword evidence="3" id="KW-1185">Reference proteome</keyword>
<organism evidence="2 3">
    <name type="scientific">Paenarthrobacter nicotinovorans</name>
    <name type="common">Arthrobacter nicotinovorans</name>
    <dbReference type="NCBI Taxonomy" id="29320"/>
    <lineage>
        <taxon>Bacteria</taxon>
        <taxon>Bacillati</taxon>
        <taxon>Actinomycetota</taxon>
        <taxon>Actinomycetes</taxon>
        <taxon>Micrococcales</taxon>
        <taxon>Micrococcaceae</taxon>
        <taxon>Paenarthrobacter</taxon>
    </lineage>
</organism>